<dbReference type="HOGENOM" id="CLU_2539883_0_0_6"/>
<dbReference type="EMBL" id="CP003488">
    <property type="protein sequence ID" value="AFH92386.1"/>
    <property type="molecule type" value="Genomic_DNA"/>
</dbReference>
<gene>
    <name evidence="1" type="ordered locus">S70_02460</name>
</gene>
<evidence type="ECO:0000313" key="2">
    <source>
        <dbReference type="Proteomes" id="UP000005012"/>
    </source>
</evidence>
<protein>
    <submittedName>
        <fullName evidence="1">Uncharacterized protein</fullName>
    </submittedName>
</protein>
<dbReference type="Proteomes" id="UP000005012">
    <property type="component" value="Chromosome"/>
</dbReference>
<evidence type="ECO:0000313" key="1">
    <source>
        <dbReference type="EMBL" id="AFH92386.1"/>
    </source>
</evidence>
<dbReference type="AlphaFoldDB" id="A0A140NJN0"/>
<name>A0A140NJN0_PROSM</name>
<organism evidence="1 2">
    <name type="scientific">Providencia stuartii (strain MRSN 2154)</name>
    <dbReference type="NCBI Taxonomy" id="1157951"/>
    <lineage>
        <taxon>Bacteria</taxon>
        <taxon>Pseudomonadati</taxon>
        <taxon>Pseudomonadota</taxon>
        <taxon>Gammaproteobacteria</taxon>
        <taxon>Enterobacterales</taxon>
        <taxon>Morganellaceae</taxon>
        <taxon>Providencia</taxon>
    </lineage>
</organism>
<accession>A0A140NJN0</accession>
<sequence>MVDFLKDTYHYKAFKKHSEALLNQNFNKARNIQNHHHMIYFLRDILNKFNKIKKEYNEDDCDYINRLFQKTRYQLKRMKNIYI</sequence>
<proteinExistence type="predicted"/>
<dbReference type="KEGG" id="psi:S70_02460"/>
<reference evidence="2" key="2">
    <citation type="submission" date="2012-04" db="EMBL/GenBank/DDBJ databases">
        <title>Complete genome sequence of Providencia stuartii clinical isolate MRSN 2154.</title>
        <authorList>
            <person name="Clifford R.J."/>
            <person name="Hang J."/>
            <person name="Riley M.C."/>
            <person name="Onmus-Leone F."/>
            <person name="Kuschner R.A."/>
            <person name="Lesho E.P."/>
            <person name="Waterman P.E."/>
        </authorList>
    </citation>
    <scope>NUCLEOTIDE SEQUENCE [LARGE SCALE GENOMIC DNA]</scope>
    <source>
        <strain evidence="2">MRSN 2154</strain>
    </source>
</reference>
<reference evidence="1 2" key="1">
    <citation type="journal article" date="2012" name="J. Bacteriol.">
        <title>Complete Genome Sequence of Providencia stuartii Clinical Isolate MRSN 2154.</title>
        <authorList>
            <person name="Clifford R.J."/>
            <person name="Hang J."/>
            <person name="Riley M.C."/>
            <person name="Onmus-Leone F."/>
            <person name="Kuschner R.A."/>
            <person name="Lesho E.P."/>
            <person name="Waterman P.E."/>
        </authorList>
    </citation>
    <scope>NUCLEOTIDE SEQUENCE [LARGE SCALE GENOMIC DNA]</scope>
    <source>
        <strain evidence="1 2">MRSN 2154</strain>
    </source>
</reference>
<dbReference type="PATRIC" id="fig|1157951.4.peg.488"/>